<keyword evidence="1" id="KW-1133">Transmembrane helix</keyword>
<feature type="transmembrane region" description="Helical" evidence="1">
    <location>
        <begin position="29"/>
        <end position="50"/>
    </location>
</feature>
<protein>
    <submittedName>
        <fullName evidence="2">Uncharacterized protein</fullName>
    </submittedName>
</protein>
<dbReference type="HOGENOM" id="CLU_3070121_0_0_1"/>
<dbReference type="InParanoid" id="F8QL39"/>
<dbReference type="Proteomes" id="UP000008063">
    <property type="component" value="Unassembled WGS sequence"/>
</dbReference>
<accession>F8QL39</accession>
<evidence type="ECO:0000313" key="3">
    <source>
        <dbReference type="Proteomes" id="UP000008063"/>
    </source>
</evidence>
<keyword evidence="1" id="KW-0472">Membrane</keyword>
<keyword evidence="1" id="KW-0812">Transmembrane</keyword>
<reference evidence="3" key="1">
    <citation type="journal article" date="2011" name="Science">
        <title>The plant cell wall-decomposing machinery underlies the functional diversity of forest fungi.</title>
        <authorList>
            <person name="Eastwood D.C."/>
            <person name="Floudas D."/>
            <person name="Binder M."/>
            <person name="Majcherczyk A."/>
            <person name="Schneider P."/>
            <person name="Aerts A."/>
            <person name="Asiegbu F.O."/>
            <person name="Baker S.E."/>
            <person name="Barry K."/>
            <person name="Bendiksby M."/>
            <person name="Blumentritt M."/>
            <person name="Coutinho P.M."/>
            <person name="Cullen D."/>
            <person name="de Vries R.P."/>
            <person name="Gathman A."/>
            <person name="Goodell B."/>
            <person name="Henrissat B."/>
            <person name="Ihrmark K."/>
            <person name="Kauserud H."/>
            <person name="Kohler A."/>
            <person name="LaButti K."/>
            <person name="Lapidus A."/>
            <person name="Lavin J.L."/>
            <person name="Lee Y.-H."/>
            <person name="Lindquist E."/>
            <person name="Lilly W."/>
            <person name="Lucas S."/>
            <person name="Morin E."/>
            <person name="Murat C."/>
            <person name="Oguiza J.A."/>
            <person name="Park J."/>
            <person name="Pisabarro A.G."/>
            <person name="Riley R."/>
            <person name="Rosling A."/>
            <person name="Salamov A."/>
            <person name="Schmidt O."/>
            <person name="Schmutz J."/>
            <person name="Skrede I."/>
            <person name="Stenlid J."/>
            <person name="Wiebenga A."/>
            <person name="Xie X."/>
            <person name="Kuees U."/>
            <person name="Hibbett D.S."/>
            <person name="Hoffmeister D."/>
            <person name="Hoegberg N."/>
            <person name="Martin F."/>
            <person name="Grigoriev I.V."/>
            <person name="Watkinson S.C."/>
        </authorList>
    </citation>
    <scope>NUCLEOTIDE SEQUENCE [LARGE SCALE GENOMIC DNA]</scope>
    <source>
        <strain evidence="3">strain S7.3</strain>
    </source>
</reference>
<proteinExistence type="predicted"/>
<gene>
    <name evidence="2" type="ORF">SERLA73DRAFT_81607</name>
</gene>
<sequence>MKLDTSSLSGAQSGIMCPFLGLKTFQKSWYSGGTSLLISSSGFYLIIVIVDLF</sequence>
<evidence type="ECO:0000313" key="2">
    <source>
        <dbReference type="EMBL" id="EGN90981.1"/>
    </source>
</evidence>
<dbReference type="EMBL" id="GL946850">
    <property type="protein sequence ID" value="EGN90981.1"/>
    <property type="molecule type" value="Genomic_DNA"/>
</dbReference>
<organism evidence="3">
    <name type="scientific">Serpula lacrymans var. lacrymans (strain S7.3)</name>
    <name type="common">Dry rot fungus</name>
    <dbReference type="NCBI Taxonomy" id="936435"/>
    <lineage>
        <taxon>Eukaryota</taxon>
        <taxon>Fungi</taxon>
        <taxon>Dikarya</taxon>
        <taxon>Basidiomycota</taxon>
        <taxon>Agaricomycotina</taxon>
        <taxon>Agaricomycetes</taxon>
        <taxon>Agaricomycetidae</taxon>
        <taxon>Boletales</taxon>
        <taxon>Coniophorineae</taxon>
        <taxon>Serpulaceae</taxon>
        <taxon>Serpula</taxon>
    </lineage>
</organism>
<name>F8QL39_SERL3</name>
<dbReference type="AlphaFoldDB" id="F8QL39"/>
<keyword evidence="3" id="KW-1185">Reference proteome</keyword>
<evidence type="ECO:0000256" key="1">
    <source>
        <dbReference type="SAM" id="Phobius"/>
    </source>
</evidence>